<gene>
    <name evidence="9" type="ORF">DIT97_22140</name>
</gene>
<dbReference type="Gene3D" id="1.10.1740.10">
    <property type="match status" value="1"/>
</dbReference>
<dbReference type="Pfam" id="PF04542">
    <property type="entry name" value="Sigma70_r2"/>
    <property type="match status" value="1"/>
</dbReference>
<dbReference type="InterPro" id="IPR014284">
    <property type="entry name" value="RNA_pol_sigma-70_dom"/>
</dbReference>
<dbReference type="InterPro" id="IPR036388">
    <property type="entry name" value="WH-like_DNA-bd_sf"/>
</dbReference>
<dbReference type="GO" id="GO:0003677">
    <property type="term" value="F:DNA binding"/>
    <property type="evidence" value="ECO:0007669"/>
    <property type="project" value="UniProtKB-KW"/>
</dbReference>
<evidence type="ECO:0000256" key="5">
    <source>
        <dbReference type="ARBA" id="ARBA00023163"/>
    </source>
</evidence>
<evidence type="ECO:0000313" key="10">
    <source>
        <dbReference type="Proteomes" id="UP000263642"/>
    </source>
</evidence>
<dbReference type="SUPFAM" id="SSF88659">
    <property type="entry name" value="Sigma3 and sigma4 domains of RNA polymerase sigma factors"/>
    <property type="match status" value="1"/>
</dbReference>
<dbReference type="PANTHER" id="PTHR43133">
    <property type="entry name" value="RNA POLYMERASE ECF-TYPE SIGMA FACTO"/>
    <property type="match status" value="1"/>
</dbReference>
<dbReference type="AlphaFoldDB" id="A0A3D3RDA0"/>
<dbReference type="GO" id="GO:0006352">
    <property type="term" value="P:DNA-templated transcription initiation"/>
    <property type="evidence" value="ECO:0007669"/>
    <property type="project" value="InterPro"/>
</dbReference>
<keyword evidence="2 6" id="KW-0805">Transcription regulation</keyword>
<proteinExistence type="inferred from homology"/>
<evidence type="ECO:0000313" key="9">
    <source>
        <dbReference type="EMBL" id="HCO25590.1"/>
    </source>
</evidence>
<comment type="caution">
    <text evidence="9">The sequence shown here is derived from an EMBL/GenBank/DDBJ whole genome shotgun (WGS) entry which is preliminary data.</text>
</comment>
<protein>
    <recommendedName>
        <fullName evidence="6">RNA polymerase sigma factor</fullName>
    </recommendedName>
</protein>
<dbReference type="Gene3D" id="1.10.10.10">
    <property type="entry name" value="Winged helix-like DNA-binding domain superfamily/Winged helix DNA-binding domain"/>
    <property type="match status" value="1"/>
</dbReference>
<dbReference type="InterPro" id="IPR000838">
    <property type="entry name" value="RNA_pol_sigma70_ECF_CS"/>
</dbReference>
<dbReference type="SUPFAM" id="SSF88946">
    <property type="entry name" value="Sigma2 domain of RNA polymerase sigma factors"/>
    <property type="match status" value="1"/>
</dbReference>
<feature type="domain" description="RNA polymerase sigma-70 region 2" evidence="7">
    <location>
        <begin position="24"/>
        <end position="91"/>
    </location>
</feature>
<keyword evidence="5 6" id="KW-0804">Transcription</keyword>
<evidence type="ECO:0000256" key="1">
    <source>
        <dbReference type="ARBA" id="ARBA00010641"/>
    </source>
</evidence>
<dbReference type="PANTHER" id="PTHR43133:SF8">
    <property type="entry name" value="RNA POLYMERASE SIGMA FACTOR HI_1459-RELATED"/>
    <property type="match status" value="1"/>
</dbReference>
<evidence type="ECO:0000259" key="8">
    <source>
        <dbReference type="Pfam" id="PF08281"/>
    </source>
</evidence>
<evidence type="ECO:0000256" key="3">
    <source>
        <dbReference type="ARBA" id="ARBA00023082"/>
    </source>
</evidence>
<keyword evidence="4 6" id="KW-0238">DNA-binding</keyword>
<dbReference type="PROSITE" id="PS01063">
    <property type="entry name" value="SIGMA70_ECF"/>
    <property type="match status" value="1"/>
</dbReference>
<evidence type="ECO:0000259" key="7">
    <source>
        <dbReference type="Pfam" id="PF04542"/>
    </source>
</evidence>
<dbReference type="InterPro" id="IPR013324">
    <property type="entry name" value="RNA_pol_sigma_r3/r4-like"/>
</dbReference>
<dbReference type="InterPro" id="IPR007627">
    <property type="entry name" value="RNA_pol_sigma70_r2"/>
</dbReference>
<evidence type="ECO:0000256" key="6">
    <source>
        <dbReference type="RuleBase" id="RU000716"/>
    </source>
</evidence>
<sequence>MNEDDAAQVRSCLDGNTEAMRAFVARFQSSIFGLCYRMLGHRQDAEDIVQEVFVRAFRSLHQWDSNRTLKPWLLTIAANRCRTFLSKRSRRPVPSEFASDLAICQSAEEIQDLGEELQNAISLLRDDHRTCFILFHQENLSCQEIGDILDRPEGTIKTWLHRSRQELAANLRQRGIVPEVRHESR</sequence>
<dbReference type="EMBL" id="DQAY01000133">
    <property type="protein sequence ID" value="HCO25590.1"/>
    <property type="molecule type" value="Genomic_DNA"/>
</dbReference>
<dbReference type="InterPro" id="IPR013249">
    <property type="entry name" value="RNA_pol_sigma70_r4_t2"/>
</dbReference>
<feature type="domain" description="RNA polymerase sigma factor 70 region 4 type 2" evidence="8">
    <location>
        <begin position="115"/>
        <end position="167"/>
    </location>
</feature>
<evidence type="ECO:0000256" key="4">
    <source>
        <dbReference type="ARBA" id="ARBA00023125"/>
    </source>
</evidence>
<accession>A0A3D3RDA0</accession>
<dbReference type="Proteomes" id="UP000263642">
    <property type="component" value="Unassembled WGS sequence"/>
</dbReference>
<dbReference type="InterPro" id="IPR039425">
    <property type="entry name" value="RNA_pol_sigma-70-like"/>
</dbReference>
<dbReference type="GO" id="GO:0016987">
    <property type="term" value="F:sigma factor activity"/>
    <property type="evidence" value="ECO:0007669"/>
    <property type="project" value="UniProtKB-KW"/>
</dbReference>
<dbReference type="InterPro" id="IPR013325">
    <property type="entry name" value="RNA_pol_sigma_r2"/>
</dbReference>
<organism evidence="9 10">
    <name type="scientific">Gimesia maris</name>
    <dbReference type="NCBI Taxonomy" id="122"/>
    <lineage>
        <taxon>Bacteria</taxon>
        <taxon>Pseudomonadati</taxon>
        <taxon>Planctomycetota</taxon>
        <taxon>Planctomycetia</taxon>
        <taxon>Planctomycetales</taxon>
        <taxon>Planctomycetaceae</taxon>
        <taxon>Gimesia</taxon>
    </lineage>
</organism>
<dbReference type="Pfam" id="PF08281">
    <property type="entry name" value="Sigma70_r4_2"/>
    <property type="match status" value="1"/>
</dbReference>
<evidence type="ECO:0000256" key="2">
    <source>
        <dbReference type="ARBA" id="ARBA00023015"/>
    </source>
</evidence>
<dbReference type="NCBIfam" id="TIGR02937">
    <property type="entry name" value="sigma70-ECF"/>
    <property type="match status" value="1"/>
</dbReference>
<name>A0A3D3RDA0_9PLAN</name>
<comment type="similarity">
    <text evidence="1 6">Belongs to the sigma-70 factor family. ECF subfamily.</text>
</comment>
<keyword evidence="3 6" id="KW-0731">Sigma factor</keyword>
<dbReference type="CDD" id="cd06171">
    <property type="entry name" value="Sigma70_r4"/>
    <property type="match status" value="1"/>
</dbReference>
<reference evidence="9 10" key="1">
    <citation type="journal article" date="2018" name="Nat. Biotechnol.">
        <title>A standardized bacterial taxonomy based on genome phylogeny substantially revises the tree of life.</title>
        <authorList>
            <person name="Parks D.H."/>
            <person name="Chuvochina M."/>
            <person name="Waite D.W."/>
            <person name="Rinke C."/>
            <person name="Skarshewski A."/>
            <person name="Chaumeil P.A."/>
            <person name="Hugenholtz P."/>
        </authorList>
    </citation>
    <scope>NUCLEOTIDE SEQUENCE [LARGE SCALE GENOMIC DNA]</scope>
    <source>
        <strain evidence="9">UBA9375</strain>
    </source>
</reference>